<keyword evidence="2" id="KW-0489">Methyltransferase</keyword>
<keyword evidence="2" id="KW-0808">Transferase</keyword>
<dbReference type="Gene3D" id="3.40.50.150">
    <property type="entry name" value="Vaccinia Virus protein VP39"/>
    <property type="match status" value="1"/>
</dbReference>
<protein>
    <submittedName>
        <fullName evidence="2">Methyltransferase domain-containing protein</fullName>
    </submittedName>
</protein>
<dbReference type="CDD" id="cd02440">
    <property type="entry name" value="AdoMet_MTases"/>
    <property type="match status" value="1"/>
</dbReference>
<dbReference type="RefSeq" id="WP_093199826.1">
    <property type="nucleotide sequence ID" value="NZ_FNGS01000003.1"/>
</dbReference>
<sequence>MSQTISESLLSTYKDQYAGGASAWRDSSARQKAINIQSLLRADFQELVDVGSGDGAVLEALTRTGYKGSLTSLEISESGAAAIRSRNIPGLKEVRLFDGYHIPFADRQFRLATCSHVIEHVEHPRMLLREIARVSEYQILEIPIDFSFFVDEQVDRFLAYGHINIYTPALFKFLLKSEGFEVLDERFSFFSPEILRQIYPGPFKRAVVSAKIAVLRAIPFLRRIKPSAYTVLCRHSGQNLSIM</sequence>
<dbReference type="OrthoDB" id="1524727at2"/>
<gene>
    <name evidence="2" type="ORF">SAMN04488090_1477</name>
</gene>
<evidence type="ECO:0000259" key="1">
    <source>
        <dbReference type="Pfam" id="PF08241"/>
    </source>
</evidence>
<dbReference type="GO" id="GO:0032259">
    <property type="term" value="P:methylation"/>
    <property type="evidence" value="ECO:0007669"/>
    <property type="project" value="UniProtKB-KW"/>
</dbReference>
<dbReference type="Proteomes" id="UP000198901">
    <property type="component" value="Unassembled WGS sequence"/>
</dbReference>
<dbReference type="EMBL" id="FNGS01000003">
    <property type="protein sequence ID" value="SDL70075.1"/>
    <property type="molecule type" value="Genomic_DNA"/>
</dbReference>
<feature type="domain" description="Methyltransferase type 11" evidence="1">
    <location>
        <begin position="48"/>
        <end position="134"/>
    </location>
</feature>
<evidence type="ECO:0000313" key="2">
    <source>
        <dbReference type="EMBL" id="SDL70075.1"/>
    </source>
</evidence>
<dbReference type="InterPro" id="IPR029063">
    <property type="entry name" value="SAM-dependent_MTases_sf"/>
</dbReference>
<dbReference type="InterPro" id="IPR013216">
    <property type="entry name" value="Methyltransf_11"/>
</dbReference>
<name>A0A1G9M8S4_9BACT</name>
<dbReference type="Pfam" id="PF08241">
    <property type="entry name" value="Methyltransf_11"/>
    <property type="match status" value="1"/>
</dbReference>
<keyword evidence="3" id="KW-1185">Reference proteome</keyword>
<dbReference type="AlphaFoldDB" id="A0A1G9M8S4"/>
<evidence type="ECO:0000313" key="3">
    <source>
        <dbReference type="Proteomes" id="UP000198901"/>
    </source>
</evidence>
<accession>A0A1G9M8S4</accession>
<dbReference type="STRING" id="563176.SAMN04488090_1477"/>
<organism evidence="2 3">
    <name type="scientific">Siphonobacter aquaeclarae</name>
    <dbReference type="NCBI Taxonomy" id="563176"/>
    <lineage>
        <taxon>Bacteria</taxon>
        <taxon>Pseudomonadati</taxon>
        <taxon>Bacteroidota</taxon>
        <taxon>Cytophagia</taxon>
        <taxon>Cytophagales</taxon>
        <taxon>Cytophagaceae</taxon>
        <taxon>Siphonobacter</taxon>
    </lineage>
</organism>
<reference evidence="2 3" key="1">
    <citation type="submission" date="2016-10" db="EMBL/GenBank/DDBJ databases">
        <authorList>
            <person name="de Groot N.N."/>
        </authorList>
    </citation>
    <scope>NUCLEOTIDE SEQUENCE [LARGE SCALE GENOMIC DNA]</scope>
    <source>
        <strain evidence="2 3">DSM 21668</strain>
    </source>
</reference>
<dbReference type="SUPFAM" id="SSF53335">
    <property type="entry name" value="S-adenosyl-L-methionine-dependent methyltransferases"/>
    <property type="match status" value="1"/>
</dbReference>
<proteinExistence type="predicted"/>
<dbReference type="GO" id="GO:0008757">
    <property type="term" value="F:S-adenosylmethionine-dependent methyltransferase activity"/>
    <property type="evidence" value="ECO:0007669"/>
    <property type="project" value="InterPro"/>
</dbReference>